<comment type="caution">
    <text evidence="2">The sequence shown here is derived from an EMBL/GenBank/DDBJ whole genome shotgun (WGS) entry which is preliminary data.</text>
</comment>
<feature type="chain" id="PRO_5017261976" evidence="1">
    <location>
        <begin position="18"/>
        <end position="156"/>
    </location>
</feature>
<protein>
    <submittedName>
        <fullName evidence="2">Uncharacterized protein</fullName>
    </submittedName>
</protein>
<keyword evidence="3" id="KW-1185">Reference proteome</keyword>
<dbReference type="RefSeq" id="WP_119607457.1">
    <property type="nucleotide sequence ID" value="NZ_QXFH01000070.1"/>
</dbReference>
<gene>
    <name evidence="2" type="ORF">D2V08_07710</name>
</gene>
<organism evidence="2 3">
    <name type="scientific">Flagellimonas lutimaris</name>
    <dbReference type="NCBI Taxonomy" id="475082"/>
    <lineage>
        <taxon>Bacteria</taxon>
        <taxon>Pseudomonadati</taxon>
        <taxon>Bacteroidota</taxon>
        <taxon>Flavobacteriia</taxon>
        <taxon>Flavobacteriales</taxon>
        <taxon>Flavobacteriaceae</taxon>
        <taxon>Flagellimonas</taxon>
    </lineage>
</organism>
<dbReference type="OrthoDB" id="1163357at2"/>
<reference evidence="2 3" key="1">
    <citation type="submission" date="2018-08" db="EMBL/GenBank/DDBJ databases">
        <title>Proposal of Muricauda 72 sp.nov. and Muricauda NH166 sp.nov., isolated from seawater.</title>
        <authorList>
            <person name="Cheng H."/>
            <person name="Wu Y.-H."/>
            <person name="Guo L.-L."/>
            <person name="Xu X.-W."/>
        </authorList>
    </citation>
    <scope>NUCLEOTIDE SEQUENCE [LARGE SCALE GENOMIC DNA]</scope>
    <source>
        <strain evidence="2 3">KCTC 22173</strain>
    </source>
</reference>
<dbReference type="Proteomes" id="UP000266067">
    <property type="component" value="Unassembled WGS sequence"/>
</dbReference>
<dbReference type="EMBL" id="QXFH01000070">
    <property type="protein sequence ID" value="RIV35231.1"/>
    <property type="molecule type" value="Genomic_DNA"/>
</dbReference>
<evidence type="ECO:0000313" key="2">
    <source>
        <dbReference type="EMBL" id="RIV35231.1"/>
    </source>
</evidence>
<evidence type="ECO:0000313" key="3">
    <source>
        <dbReference type="Proteomes" id="UP000266067"/>
    </source>
</evidence>
<sequence>MKNLLTILSFATLTAFAGYGQNQNSGVMKATTQLKTFTLSENGKEKEYSVKVMERRKYGVELDNKDRGMVNQDRKPSSPFVTKLVAIDSDADKNYDDYMVLKYKGTVNNDFEVVQSDKGFDINVDDKTMHYDVLENNYIVKKKSKNFFIIEEFESK</sequence>
<evidence type="ECO:0000256" key="1">
    <source>
        <dbReference type="SAM" id="SignalP"/>
    </source>
</evidence>
<feature type="signal peptide" evidence="1">
    <location>
        <begin position="1"/>
        <end position="17"/>
    </location>
</feature>
<proteinExistence type="predicted"/>
<dbReference type="AlphaFoldDB" id="A0A3A1N8P9"/>
<accession>A0A3A1N8P9</accession>
<name>A0A3A1N8P9_9FLAO</name>
<keyword evidence="1" id="KW-0732">Signal</keyword>